<evidence type="ECO:0000256" key="4">
    <source>
        <dbReference type="ARBA" id="ARBA00022989"/>
    </source>
</evidence>
<keyword evidence="3 7" id="KW-0812">Transmembrane</keyword>
<feature type="compositionally biased region" description="Polar residues" evidence="6">
    <location>
        <begin position="329"/>
        <end position="341"/>
    </location>
</feature>
<organism evidence="8 9">
    <name type="scientific">Ustilago bromivora</name>
    <dbReference type="NCBI Taxonomy" id="307758"/>
    <lineage>
        <taxon>Eukaryota</taxon>
        <taxon>Fungi</taxon>
        <taxon>Dikarya</taxon>
        <taxon>Basidiomycota</taxon>
        <taxon>Ustilaginomycotina</taxon>
        <taxon>Ustilaginomycetes</taxon>
        <taxon>Ustilaginales</taxon>
        <taxon>Ustilaginaceae</taxon>
        <taxon>Ustilago</taxon>
    </lineage>
</organism>
<evidence type="ECO:0000313" key="9">
    <source>
        <dbReference type="Proteomes" id="UP000179920"/>
    </source>
</evidence>
<comment type="similarity">
    <text evidence="2">Belongs to the archaeal/bacterial/fungal opsin family.</text>
</comment>
<evidence type="ECO:0000256" key="6">
    <source>
        <dbReference type="SAM" id="MobiDB-lite"/>
    </source>
</evidence>
<name>A0A1K0G839_9BASI</name>
<dbReference type="SMART" id="SM01021">
    <property type="entry name" value="Bac_rhodopsin"/>
    <property type="match status" value="1"/>
</dbReference>
<evidence type="ECO:0000313" key="8">
    <source>
        <dbReference type="EMBL" id="SAM83878.1"/>
    </source>
</evidence>
<evidence type="ECO:0000256" key="3">
    <source>
        <dbReference type="ARBA" id="ARBA00022692"/>
    </source>
</evidence>
<dbReference type="Proteomes" id="UP000179920">
    <property type="component" value="Chromosome XII"/>
</dbReference>
<dbReference type="FunFam" id="1.20.1070.10:FF:000160">
    <property type="entry name" value="Related to Opsin-1"/>
    <property type="match status" value="1"/>
</dbReference>
<dbReference type="PANTHER" id="PTHR28286">
    <property type="match status" value="1"/>
</dbReference>
<evidence type="ECO:0000256" key="7">
    <source>
        <dbReference type="SAM" id="Phobius"/>
    </source>
</evidence>
<protein>
    <submittedName>
        <fullName evidence="8">Related to YRO2-strong similarity to HSP30 heat shock protein Yro1p</fullName>
    </submittedName>
</protein>
<dbReference type="GO" id="GO:0005783">
    <property type="term" value="C:endoplasmic reticulum"/>
    <property type="evidence" value="ECO:0007669"/>
    <property type="project" value="TreeGrafter"/>
</dbReference>
<gene>
    <name evidence="8" type="ORF">UBRO_06178</name>
</gene>
<proteinExistence type="inferred from homology"/>
<dbReference type="Pfam" id="PF01036">
    <property type="entry name" value="Bac_rhodopsin"/>
    <property type="match status" value="1"/>
</dbReference>
<dbReference type="OrthoDB" id="536545at2759"/>
<feature type="transmembrane region" description="Helical" evidence="7">
    <location>
        <begin position="235"/>
        <end position="257"/>
    </location>
</feature>
<dbReference type="Gene3D" id="1.20.1070.10">
    <property type="entry name" value="Rhodopsin 7-helix transmembrane proteins"/>
    <property type="match status" value="1"/>
</dbReference>
<feature type="region of interest" description="Disordered" evidence="6">
    <location>
        <begin position="321"/>
        <end position="341"/>
    </location>
</feature>
<keyword evidence="4 7" id="KW-1133">Transmembrane helix</keyword>
<dbReference type="InterPro" id="IPR001425">
    <property type="entry name" value="Arc/bac/fun_rhodopsins"/>
</dbReference>
<feature type="transmembrane region" description="Helical" evidence="7">
    <location>
        <begin position="201"/>
        <end position="223"/>
    </location>
</feature>
<dbReference type="GO" id="GO:0005886">
    <property type="term" value="C:plasma membrane"/>
    <property type="evidence" value="ECO:0007669"/>
    <property type="project" value="TreeGrafter"/>
</dbReference>
<evidence type="ECO:0000256" key="5">
    <source>
        <dbReference type="ARBA" id="ARBA00023136"/>
    </source>
</evidence>
<comment type="subcellular location">
    <subcellularLocation>
        <location evidence="1">Membrane</location>
        <topology evidence="1">Multi-pass membrane protein</topology>
    </subcellularLocation>
</comment>
<keyword evidence="5 7" id="KW-0472">Membrane</keyword>
<dbReference type="InterPro" id="IPR043476">
    <property type="entry name" value="Yro2-like_7TM"/>
</dbReference>
<dbReference type="CDD" id="cd15239">
    <property type="entry name" value="7tm_YRO2_fungal-like"/>
    <property type="match status" value="1"/>
</dbReference>
<feature type="transmembrane region" description="Helical" evidence="7">
    <location>
        <begin position="166"/>
        <end position="189"/>
    </location>
</feature>
<accession>A0A1K0G839</accession>
<feature type="transmembrane region" description="Helical" evidence="7">
    <location>
        <begin position="60"/>
        <end position="79"/>
    </location>
</feature>
<sequence length="341" mass="37260">MDTAFIRRAASSALQVNPPNADIHLGRWGSNWAWTVFCLMAASTLGLLIWSVRVPRNRRAFHYLLIAALAISTISWFSMASDLGSTPVTVQFLRSNPLGGGFGGYPTRQIWYSRYIDWFLTSSLLLLSLLLITALPLSVIFITLFFNLLMIVCGLLGALTRSGYKWGYFVFACAALAYVLYQIFASGLRSARRLGSGFGRAFLAASTLLAIIWPMYAICWALSEGGNAIGVSEEFLWYGLLDLFTKPIFAFLLLSMLRNCDYNALRLRSGKASEDDIVEHEQRRGLEEKGHEAIASQGGVGSAPVHGTTANTTATTVPHPHIAPPTAGSVPQTTMTPVPIT</sequence>
<dbReference type="SUPFAM" id="SSF81321">
    <property type="entry name" value="Family A G protein-coupled receptor-like"/>
    <property type="match status" value="1"/>
</dbReference>
<evidence type="ECO:0000256" key="1">
    <source>
        <dbReference type="ARBA" id="ARBA00004141"/>
    </source>
</evidence>
<reference evidence="9" key="1">
    <citation type="submission" date="2016-04" db="EMBL/GenBank/DDBJ databases">
        <authorList>
            <person name="Guldener U."/>
            <person name="Guldener U."/>
        </authorList>
    </citation>
    <scope>NUCLEOTIDE SEQUENCE [LARGE SCALE GENOMIC DNA]</scope>
    <source>
        <strain evidence="9">UB2112</strain>
    </source>
</reference>
<evidence type="ECO:0000256" key="2">
    <source>
        <dbReference type="ARBA" id="ARBA00008130"/>
    </source>
</evidence>
<dbReference type="AlphaFoldDB" id="A0A1K0G839"/>
<feature type="transmembrane region" description="Helical" evidence="7">
    <location>
        <begin position="32"/>
        <end position="53"/>
    </location>
</feature>
<dbReference type="PRINTS" id="PR00251">
    <property type="entry name" value="BACTRLOPSIN"/>
</dbReference>
<dbReference type="PANTHER" id="PTHR28286:SF1">
    <property type="entry name" value="30 KDA HEAT SHOCK PROTEIN-RELATED"/>
    <property type="match status" value="1"/>
</dbReference>
<feature type="transmembrane region" description="Helical" evidence="7">
    <location>
        <begin position="139"/>
        <end position="160"/>
    </location>
</feature>
<dbReference type="EMBL" id="LT558128">
    <property type="protein sequence ID" value="SAM83878.1"/>
    <property type="molecule type" value="Genomic_DNA"/>
</dbReference>
<keyword evidence="8" id="KW-0346">Stress response</keyword>
<feature type="transmembrane region" description="Helical" evidence="7">
    <location>
        <begin position="115"/>
        <end position="132"/>
    </location>
</feature>